<dbReference type="Proteomes" id="UP000282125">
    <property type="component" value="Unassembled WGS sequence"/>
</dbReference>
<evidence type="ECO:0000256" key="1">
    <source>
        <dbReference type="SAM" id="MobiDB-lite"/>
    </source>
</evidence>
<dbReference type="Pfam" id="PF03334">
    <property type="entry name" value="PhaG_MnhG_YufB"/>
    <property type="match status" value="1"/>
</dbReference>
<evidence type="ECO:0000313" key="4">
    <source>
        <dbReference type="Proteomes" id="UP000282125"/>
    </source>
</evidence>
<dbReference type="EMBL" id="RRAZ01000018">
    <property type="protein sequence ID" value="RRH73447.1"/>
    <property type="molecule type" value="Genomic_DNA"/>
</dbReference>
<feature type="transmembrane region" description="Helical" evidence="2">
    <location>
        <begin position="12"/>
        <end position="38"/>
    </location>
</feature>
<dbReference type="InterPro" id="IPR005133">
    <property type="entry name" value="PhaG_MnhG_YufB"/>
</dbReference>
<evidence type="ECO:0000313" key="3">
    <source>
        <dbReference type="EMBL" id="RRH73447.1"/>
    </source>
</evidence>
<gene>
    <name evidence="3" type="ORF">EG244_13145</name>
</gene>
<accession>A0A3P3DGP9</accession>
<dbReference type="OrthoDB" id="4427992at2"/>
<evidence type="ECO:0000256" key="2">
    <source>
        <dbReference type="SAM" id="Phobius"/>
    </source>
</evidence>
<keyword evidence="2" id="KW-0812">Transmembrane</keyword>
<proteinExistence type="predicted"/>
<sequence>MSTTYLETFPWWIALPAAFFMVVGSTLALLGTIGLWQLKSFYDRLHAPTLVSSWGAAAILIGSVLLFSWGGSRLVIHELVIGVFLLVTTPITLMMVGRAALYRDRVAGSRELPEHLHLHEPAPPEAAPAAALPERKAD</sequence>
<name>A0A3P3DGP9_9RHOB</name>
<organism evidence="3 4">
    <name type="scientific">Falsigemmobacter faecalis</name>
    <dbReference type="NCBI Taxonomy" id="2488730"/>
    <lineage>
        <taxon>Bacteria</taxon>
        <taxon>Pseudomonadati</taxon>
        <taxon>Pseudomonadota</taxon>
        <taxon>Alphaproteobacteria</taxon>
        <taxon>Rhodobacterales</taxon>
        <taxon>Paracoccaceae</taxon>
        <taxon>Falsigemmobacter</taxon>
    </lineage>
</organism>
<dbReference type="PANTHER" id="PTHR34703:SF1">
    <property type="entry name" value="ANTIPORTER SUBUNIT MNHG2-RELATED"/>
    <property type="match status" value="1"/>
</dbReference>
<feature type="transmembrane region" description="Helical" evidence="2">
    <location>
        <begin position="50"/>
        <end position="69"/>
    </location>
</feature>
<keyword evidence="2" id="KW-1133">Transmembrane helix</keyword>
<reference evidence="3 4" key="1">
    <citation type="submission" date="2018-11" db="EMBL/GenBank/DDBJ databases">
        <title>Gemmobacter sp. nov., YIM 102744-1 draft genome.</title>
        <authorList>
            <person name="Li G."/>
            <person name="Jiang Y."/>
        </authorList>
    </citation>
    <scope>NUCLEOTIDE SEQUENCE [LARGE SCALE GENOMIC DNA]</scope>
    <source>
        <strain evidence="3 4">YIM 102744-1</strain>
    </source>
</reference>
<comment type="caution">
    <text evidence="3">The sequence shown here is derived from an EMBL/GenBank/DDBJ whole genome shotgun (WGS) entry which is preliminary data.</text>
</comment>
<dbReference type="RefSeq" id="WP_124965453.1">
    <property type="nucleotide sequence ID" value="NZ_RRAZ01000018.1"/>
</dbReference>
<dbReference type="AlphaFoldDB" id="A0A3P3DGP9"/>
<protein>
    <submittedName>
        <fullName evidence="3">Cation:proton antiporter</fullName>
    </submittedName>
</protein>
<dbReference type="PANTHER" id="PTHR34703">
    <property type="entry name" value="ANTIPORTER SUBUNIT MNHG2-RELATED"/>
    <property type="match status" value="1"/>
</dbReference>
<feature type="region of interest" description="Disordered" evidence="1">
    <location>
        <begin position="117"/>
        <end position="138"/>
    </location>
</feature>
<feature type="transmembrane region" description="Helical" evidence="2">
    <location>
        <begin position="75"/>
        <end position="96"/>
    </location>
</feature>
<dbReference type="GO" id="GO:0015385">
    <property type="term" value="F:sodium:proton antiporter activity"/>
    <property type="evidence" value="ECO:0007669"/>
    <property type="project" value="TreeGrafter"/>
</dbReference>
<keyword evidence="4" id="KW-1185">Reference proteome</keyword>
<dbReference type="NCBIfam" id="TIGR01300">
    <property type="entry name" value="CPA3_mnhG_phaG"/>
    <property type="match status" value="1"/>
</dbReference>
<keyword evidence="2" id="KW-0472">Membrane</keyword>